<dbReference type="InterPro" id="IPR003607">
    <property type="entry name" value="HD/PDEase_dom"/>
</dbReference>
<dbReference type="InterPro" id="IPR050798">
    <property type="entry name" value="YhaM_exoribonuc/phosphodiest"/>
</dbReference>
<dbReference type="SUPFAM" id="SSF109604">
    <property type="entry name" value="HD-domain/PDEase-like"/>
    <property type="match status" value="1"/>
</dbReference>
<feature type="region of interest" description="Disordered" evidence="2">
    <location>
        <begin position="336"/>
        <end position="418"/>
    </location>
</feature>
<dbReference type="PROSITE" id="PS51831">
    <property type="entry name" value="HD"/>
    <property type="match status" value="1"/>
</dbReference>
<sequence>MNSFDTGRTAQLETGQEPHVFVRQVQEGQQINAVFLVSRSMVAETRSGKPYLALTLMDSSGAIEARLWDRAEFFAPQAREGAFVRVSATVEQFGGQLQFKLANLKAVDEAGLNPADFFPTSERNGADMAAELQAHIAGVQSAELRALLESIFSGDTLARFLTAPAAKRMHHAYQGGLAEHTLSMARLALAVAANYPALNADLLMTGVLLHDIAKTEEFTGPRPPIDYTDRGRLLGHLVMGVAMLHQAAIQIKLPQELEDQVAHLILSHHGQLEFGSPVLPMTAEALVLHHIDDLDAKMNVVAGLQAEMPPDSYQWSAYQKPLERFLYLQGAAPKERRAPTATAAPSQPAGAARALPSCPLPAPTRRLRRLGRLPGSPRLPEYLRQRLHRQPDSGHGNRTAKKKSQPEKQDDSRQLGLF</sequence>
<dbReference type="InterPro" id="IPR006674">
    <property type="entry name" value="HD_domain"/>
</dbReference>
<feature type="domain" description="HD" evidence="3">
    <location>
        <begin position="177"/>
        <end position="297"/>
    </location>
</feature>
<dbReference type="Gene3D" id="2.40.50.140">
    <property type="entry name" value="Nucleic acid-binding proteins"/>
    <property type="match status" value="1"/>
</dbReference>
<organism evidence="4 5">
    <name type="scientific">Desulfobulbus oralis</name>
    <dbReference type="NCBI Taxonomy" id="1986146"/>
    <lineage>
        <taxon>Bacteria</taxon>
        <taxon>Pseudomonadati</taxon>
        <taxon>Thermodesulfobacteriota</taxon>
        <taxon>Desulfobulbia</taxon>
        <taxon>Desulfobulbales</taxon>
        <taxon>Desulfobulbaceae</taxon>
        <taxon>Desulfobulbus</taxon>
    </lineage>
</organism>
<reference evidence="4 5" key="1">
    <citation type="journal article" date="2018" name="MBio">
        <title>Insights into the evolution of host association through the isolation and characterization of a novel human periodontal pathobiont, Desulfobulbus oralis.</title>
        <authorList>
            <person name="Cross K.L."/>
            <person name="Chirania P."/>
            <person name="Xiong W."/>
            <person name="Beall C.J."/>
            <person name="Elkins J.G."/>
            <person name="Giannone R.J."/>
            <person name="Griffen A.L."/>
            <person name="Guss A.M."/>
            <person name="Hettich R.L."/>
            <person name="Joshi S.S."/>
            <person name="Mokrzan E.M."/>
            <person name="Martin R.K."/>
            <person name="Zhulin I.B."/>
            <person name="Leys E.J."/>
            <person name="Podar M."/>
        </authorList>
    </citation>
    <scope>NUCLEOTIDE SEQUENCE [LARGE SCALE GENOMIC DNA]</scope>
    <source>
        <strain evidence="4 5">ORNL</strain>
    </source>
</reference>
<evidence type="ECO:0000313" key="4">
    <source>
        <dbReference type="EMBL" id="AVD70713.1"/>
    </source>
</evidence>
<dbReference type="NCBIfam" id="TIGR00277">
    <property type="entry name" value="HDIG"/>
    <property type="match status" value="1"/>
</dbReference>
<dbReference type="Pfam" id="PF01336">
    <property type="entry name" value="tRNA_anti-codon"/>
    <property type="match status" value="1"/>
</dbReference>
<dbReference type="RefSeq" id="WP_104936006.1">
    <property type="nucleotide sequence ID" value="NZ_CP021255.1"/>
</dbReference>
<dbReference type="CDD" id="cd00077">
    <property type="entry name" value="HDc"/>
    <property type="match status" value="1"/>
</dbReference>
<dbReference type="KEGG" id="deo:CAY53_03785"/>
<dbReference type="EMBL" id="CP021255">
    <property type="protein sequence ID" value="AVD70713.1"/>
    <property type="molecule type" value="Genomic_DNA"/>
</dbReference>
<dbReference type="GO" id="GO:0016787">
    <property type="term" value="F:hydrolase activity"/>
    <property type="evidence" value="ECO:0007669"/>
    <property type="project" value="UniProtKB-KW"/>
</dbReference>
<dbReference type="GO" id="GO:0003676">
    <property type="term" value="F:nucleic acid binding"/>
    <property type="evidence" value="ECO:0007669"/>
    <property type="project" value="InterPro"/>
</dbReference>
<dbReference type="InterPro" id="IPR012340">
    <property type="entry name" value="NA-bd_OB-fold"/>
</dbReference>
<keyword evidence="5" id="KW-1185">Reference proteome</keyword>
<accession>A0A2L1GM14</accession>
<dbReference type="SUPFAM" id="SSF50249">
    <property type="entry name" value="Nucleic acid-binding proteins"/>
    <property type="match status" value="1"/>
</dbReference>
<evidence type="ECO:0000313" key="5">
    <source>
        <dbReference type="Proteomes" id="UP000239867"/>
    </source>
</evidence>
<feature type="compositionally biased region" description="Low complexity" evidence="2">
    <location>
        <begin position="339"/>
        <end position="354"/>
    </location>
</feature>
<proteinExistence type="predicted"/>
<dbReference type="Proteomes" id="UP000239867">
    <property type="component" value="Chromosome"/>
</dbReference>
<dbReference type="GO" id="GO:0031125">
    <property type="term" value="P:rRNA 3'-end processing"/>
    <property type="evidence" value="ECO:0007669"/>
    <property type="project" value="TreeGrafter"/>
</dbReference>
<feature type="compositionally biased region" description="Basic and acidic residues" evidence="2">
    <location>
        <begin position="404"/>
        <end position="418"/>
    </location>
</feature>
<evidence type="ECO:0000256" key="1">
    <source>
        <dbReference type="ARBA" id="ARBA00022801"/>
    </source>
</evidence>
<dbReference type="CDD" id="cd04492">
    <property type="entry name" value="YhaM_OBF_like"/>
    <property type="match status" value="1"/>
</dbReference>
<dbReference type="Pfam" id="PF01966">
    <property type="entry name" value="HD"/>
    <property type="match status" value="1"/>
</dbReference>
<dbReference type="InterPro" id="IPR006675">
    <property type="entry name" value="HDIG_dom"/>
</dbReference>
<dbReference type="PANTHER" id="PTHR37294:SF1">
    <property type="entry name" value="3'-5' EXORIBONUCLEASE YHAM"/>
    <property type="match status" value="1"/>
</dbReference>
<dbReference type="InterPro" id="IPR004365">
    <property type="entry name" value="NA-bd_OB_tRNA"/>
</dbReference>
<keyword evidence="1 4" id="KW-0378">Hydrolase</keyword>
<feature type="compositionally biased region" description="Basic and acidic residues" evidence="2">
    <location>
        <begin position="381"/>
        <end position="392"/>
    </location>
</feature>
<dbReference type="Gene3D" id="1.10.3210.10">
    <property type="entry name" value="Hypothetical protein af1432"/>
    <property type="match status" value="1"/>
</dbReference>
<name>A0A2L1GM14_9BACT</name>
<evidence type="ECO:0000256" key="2">
    <source>
        <dbReference type="SAM" id="MobiDB-lite"/>
    </source>
</evidence>
<dbReference type="SMART" id="SM00471">
    <property type="entry name" value="HDc"/>
    <property type="match status" value="1"/>
</dbReference>
<dbReference type="OrthoDB" id="9778453at2"/>
<evidence type="ECO:0000259" key="3">
    <source>
        <dbReference type="PROSITE" id="PS51831"/>
    </source>
</evidence>
<dbReference type="AlphaFoldDB" id="A0A2L1GM14"/>
<gene>
    <name evidence="4" type="ORF">CAY53_03785</name>
</gene>
<protein>
    <submittedName>
        <fullName evidence="4">Metal-dependent phosphohydrolase</fullName>
    </submittedName>
</protein>
<dbReference type="PANTHER" id="PTHR37294">
    <property type="entry name" value="3'-5' EXORIBONUCLEASE YHAM"/>
    <property type="match status" value="1"/>
</dbReference>